<feature type="transmembrane region" description="Helical" evidence="5">
    <location>
        <begin position="87"/>
        <end position="109"/>
    </location>
</feature>
<feature type="transmembrane region" description="Helical" evidence="5">
    <location>
        <begin position="12"/>
        <end position="37"/>
    </location>
</feature>
<dbReference type="GO" id="GO:0015171">
    <property type="term" value="F:amino acid transmembrane transporter activity"/>
    <property type="evidence" value="ECO:0007669"/>
    <property type="project" value="TreeGrafter"/>
</dbReference>
<evidence type="ECO:0000313" key="7">
    <source>
        <dbReference type="EMBL" id="PYH96840.1"/>
    </source>
</evidence>
<evidence type="ECO:0000256" key="1">
    <source>
        <dbReference type="ARBA" id="ARBA00004141"/>
    </source>
</evidence>
<dbReference type="OrthoDB" id="10062876at2759"/>
<evidence type="ECO:0000256" key="2">
    <source>
        <dbReference type="ARBA" id="ARBA00022692"/>
    </source>
</evidence>
<dbReference type="PANTHER" id="PTHR43341">
    <property type="entry name" value="AMINO ACID PERMEASE"/>
    <property type="match status" value="1"/>
</dbReference>
<dbReference type="EMBL" id="KZ825833">
    <property type="protein sequence ID" value="PYH96840.1"/>
    <property type="molecule type" value="Genomic_DNA"/>
</dbReference>
<gene>
    <name evidence="7" type="ORF">BO71DRAFT_161901</name>
</gene>
<dbReference type="Proteomes" id="UP000247810">
    <property type="component" value="Unassembled WGS sequence"/>
</dbReference>
<dbReference type="Gene3D" id="1.20.1740.10">
    <property type="entry name" value="Amino acid/polyamine transporter I"/>
    <property type="match status" value="1"/>
</dbReference>
<organism evidence="7 8">
    <name type="scientific">Aspergillus ellipticus CBS 707.79</name>
    <dbReference type="NCBI Taxonomy" id="1448320"/>
    <lineage>
        <taxon>Eukaryota</taxon>
        <taxon>Fungi</taxon>
        <taxon>Dikarya</taxon>
        <taxon>Ascomycota</taxon>
        <taxon>Pezizomycotina</taxon>
        <taxon>Eurotiomycetes</taxon>
        <taxon>Eurotiomycetidae</taxon>
        <taxon>Eurotiales</taxon>
        <taxon>Aspergillaceae</taxon>
        <taxon>Aspergillus</taxon>
        <taxon>Aspergillus subgen. Circumdati</taxon>
    </lineage>
</organism>
<comment type="subcellular location">
    <subcellularLocation>
        <location evidence="1">Membrane</location>
        <topology evidence="1">Multi-pass membrane protein</topology>
    </subcellularLocation>
</comment>
<evidence type="ECO:0000256" key="4">
    <source>
        <dbReference type="ARBA" id="ARBA00023136"/>
    </source>
</evidence>
<keyword evidence="8" id="KW-1185">Reference proteome</keyword>
<name>A0A319DH94_9EURO</name>
<dbReference type="STRING" id="1448320.A0A319DH94"/>
<dbReference type="VEuPathDB" id="FungiDB:BO71DRAFT_161901"/>
<sequence length="215" mass="24188">MTNLGITGLPHLVNALICASVFSAGNTYFYAATRGLYGLAIEGRAPAFLKQCTKRGVPIWCILVTALFPCLSFLAMSKGSDVDLNWFIDLVTAGSVINFVVMLITYLCFYRRACKAQNIDRHTFPYYGWGQPYVAWIALVIESLIQFFFGYSSFMPPDVATFFSCYTMLILAPILFVFWKVFKKTKFVKPHEIDLVWDRPYVDASEASFTAPPVG</sequence>
<dbReference type="PANTHER" id="PTHR43341:SF6">
    <property type="entry name" value="AMINO ACID TRANSPORTER (EUROFUNG)"/>
    <property type="match status" value="1"/>
</dbReference>
<dbReference type="Pfam" id="PF00324">
    <property type="entry name" value="AA_permease"/>
    <property type="match status" value="1"/>
</dbReference>
<accession>A0A319DH94</accession>
<evidence type="ECO:0000256" key="3">
    <source>
        <dbReference type="ARBA" id="ARBA00022989"/>
    </source>
</evidence>
<keyword evidence="2 5" id="KW-0812">Transmembrane</keyword>
<feature type="transmembrane region" description="Helical" evidence="5">
    <location>
        <begin position="130"/>
        <end position="149"/>
    </location>
</feature>
<dbReference type="InterPro" id="IPR050524">
    <property type="entry name" value="APC_YAT"/>
</dbReference>
<dbReference type="GO" id="GO:0016020">
    <property type="term" value="C:membrane"/>
    <property type="evidence" value="ECO:0007669"/>
    <property type="project" value="UniProtKB-SubCell"/>
</dbReference>
<proteinExistence type="predicted"/>
<keyword evidence="3 5" id="KW-1133">Transmembrane helix</keyword>
<dbReference type="AlphaFoldDB" id="A0A319DH94"/>
<feature type="transmembrane region" description="Helical" evidence="5">
    <location>
        <begin position="57"/>
        <end position="75"/>
    </location>
</feature>
<evidence type="ECO:0000313" key="8">
    <source>
        <dbReference type="Proteomes" id="UP000247810"/>
    </source>
</evidence>
<feature type="transmembrane region" description="Helical" evidence="5">
    <location>
        <begin position="161"/>
        <end position="182"/>
    </location>
</feature>
<evidence type="ECO:0000259" key="6">
    <source>
        <dbReference type="Pfam" id="PF00324"/>
    </source>
</evidence>
<protein>
    <recommendedName>
        <fullName evidence="6">Amino acid permease/ SLC12A domain-containing protein</fullName>
    </recommendedName>
</protein>
<keyword evidence="4 5" id="KW-0472">Membrane</keyword>
<reference evidence="7 8" key="1">
    <citation type="submission" date="2018-02" db="EMBL/GenBank/DDBJ databases">
        <title>The genomes of Aspergillus section Nigri reveals drivers in fungal speciation.</title>
        <authorList>
            <consortium name="DOE Joint Genome Institute"/>
            <person name="Vesth T.C."/>
            <person name="Nybo J."/>
            <person name="Theobald S."/>
            <person name="Brandl J."/>
            <person name="Frisvad J.C."/>
            <person name="Nielsen K.F."/>
            <person name="Lyhne E.K."/>
            <person name="Kogle M.E."/>
            <person name="Kuo A."/>
            <person name="Riley R."/>
            <person name="Clum A."/>
            <person name="Nolan M."/>
            <person name="Lipzen A."/>
            <person name="Salamov A."/>
            <person name="Henrissat B."/>
            <person name="Wiebenga A."/>
            <person name="De vries R.P."/>
            <person name="Grigoriev I.V."/>
            <person name="Mortensen U.H."/>
            <person name="Andersen M.R."/>
            <person name="Baker S.E."/>
        </authorList>
    </citation>
    <scope>NUCLEOTIDE SEQUENCE [LARGE SCALE GENOMIC DNA]</scope>
    <source>
        <strain evidence="7 8">CBS 707.79</strain>
    </source>
</reference>
<feature type="domain" description="Amino acid permease/ SLC12A" evidence="6">
    <location>
        <begin position="2"/>
        <end position="189"/>
    </location>
</feature>
<evidence type="ECO:0000256" key="5">
    <source>
        <dbReference type="SAM" id="Phobius"/>
    </source>
</evidence>
<dbReference type="InterPro" id="IPR004841">
    <property type="entry name" value="AA-permease/SLC12A_dom"/>
</dbReference>